<accession>A0A934QPI6</accession>
<dbReference type="EMBL" id="JAENJH010000002">
    <property type="protein sequence ID" value="MBK1784265.1"/>
    <property type="molecule type" value="Genomic_DNA"/>
</dbReference>
<name>A0A934QPI6_9PSEU</name>
<dbReference type="AlphaFoldDB" id="A0A934QPI6"/>
<evidence type="ECO:0000313" key="2">
    <source>
        <dbReference type="Proteomes" id="UP000635245"/>
    </source>
</evidence>
<evidence type="ECO:0000313" key="1">
    <source>
        <dbReference type="EMBL" id="MBK1784265.1"/>
    </source>
</evidence>
<reference evidence="1" key="1">
    <citation type="submission" date="2020-12" db="EMBL/GenBank/DDBJ databases">
        <title>Prauserella sp. ASG 168, a novel actinomycete isolated from cave rock.</title>
        <authorList>
            <person name="Suriyachadkun C."/>
        </authorList>
    </citation>
    <scope>NUCLEOTIDE SEQUENCE</scope>
    <source>
        <strain evidence="1">ASG 168</strain>
    </source>
</reference>
<dbReference type="Proteomes" id="UP000635245">
    <property type="component" value="Unassembled WGS sequence"/>
</dbReference>
<gene>
    <name evidence="1" type="ORF">JHE00_07975</name>
</gene>
<dbReference type="RefSeq" id="WP_200316510.1">
    <property type="nucleotide sequence ID" value="NZ_JAENJH010000002.1"/>
</dbReference>
<comment type="caution">
    <text evidence="1">The sequence shown here is derived from an EMBL/GenBank/DDBJ whole genome shotgun (WGS) entry which is preliminary data.</text>
</comment>
<protein>
    <submittedName>
        <fullName evidence="1">Uncharacterized protein</fullName>
    </submittedName>
</protein>
<sequence length="68" mass="7436">MTCTSCLRELDHCHGTLVQHVADATECTDLGCTDFEVVRHSLVIDCESVDGGCACTEPVYFEELLRAS</sequence>
<proteinExistence type="predicted"/>
<organism evidence="1 2">
    <name type="scientific">Prauserella cavernicola</name>
    <dbReference type="NCBI Taxonomy" id="2800127"/>
    <lineage>
        <taxon>Bacteria</taxon>
        <taxon>Bacillati</taxon>
        <taxon>Actinomycetota</taxon>
        <taxon>Actinomycetes</taxon>
        <taxon>Pseudonocardiales</taxon>
        <taxon>Pseudonocardiaceae</taxon>
        <taxon>Prauserella</taxon>
    </lineage>
</organism>
<keyword evidence="2" id="KW-1185">Reference proteome</keyword>